<evidence type="ECO:0000259" key="3">
    <source>
        <dbReference type="Pfam" id="PF02769"/>
    </source>
</evidence>
<name>A0A8I0AN02_9FIRM</name>
<proteinExistence type="inferred from homology"/>
<comment type="caution">
    <text evidence="4">The sequence shown here is derived from an EMBL/GenBank/DDBJ whole genome shotgun (WGS) entry which is preliminary data.</text>
</comment>
<dbReference type="InterPro" id="IPR036676">
    <property type="entry name" value="PurM-like_C_sf"/>
</dbReference>
<keyword evidence="5" id="KW-1185">Reference proteome</keyword>
<dbReference type="Gene3D" id="3.90.650.10">
    <property type="entry name" value="PurM-like C-terminal domain"/>
    <property type="match status" value="1"/>
</dbReference>
<dbReference type="SUPFAM" id="SSF56042">
    <property type="entry name" value="PurM C-terminal domain-like"/>
    <property type="match status" value="1"/>
</dbReference>
<dbReference type="Pfam" id="PF02769">
    <property type="entry name" value="AIRS_C"/>
    <property type="match status" value="1"/>
</dbReference>
<dbReference type="Pfam" id="PF00586">
    <property type="entry name" value="AIRS"/>
    <property type="match status" value="1"/>
</dbReference>
<dbReference type="RefSeq" id="WP_186847275.1">
    <property type="nucleotide sequence ID" value="NZ_JACOOX010000001.1"/>
</dbReference>
<organism evidence="4 5">
    <name type="scientific">Coprococcus hominis</name>
    <name type="common">ex Liu et al. 2022</name>
    <dbReference type="NCBI Taxonomy" id="2763039"/>
    <lineage>
        <taxon>Bacteria</taxon>
        <taxon>Bacillati</taxon>
        <taxon>Bacillota</taxon>
        <taxon>Clostridia</taxon>
        <taxon>Lachnospirales</taxon>
        <taxon>Lachnospiraceae</taxon>
        <taxon>Coprococcus</taxon>
    </lineage>
</organism>
<gene>
    <name evidence="4" type="ORF">H8S09_02040</name>
</gene>
<dbReference type="AlphaFoldDB" id="A0A8I0AN02"/>
<dbReference type="EMBL" id="JACOOX010000001">
    <property type="protein sequence ID" value="MBC5661683.1"/>
    <property type="molecule type" value="Genomic_DNA"/>
</dbReference>
<dbReference type="Proteomes" id="UP000615234">
    <property type="component" value="Unassembled WGS sequence"/>
</dbReference>
<evidence type="ECO:0000313" key="4">
    <source>
        <dbReference type="EMBL" id="MBC5661683.1"/>
    </source>
</evidence>
<dbReference type="InterPro" id="IPR010918">
    <property type="entry name" value="PurM-like_C_dom"/>
</dbReference>
<feature type="domain" description="PurM-like N-terminal" evidence="2">
    <location>
        <begin position="76"/>
        <end position="137"/>
    </location>
</feature>
<reference evidence="4 5" key="1">
    <citation type="submission" date="2020-08" db="EMBL/GenBank/DDBJ databases">
        <title>Genome public.</title>
        <authorList>
            <person name="Liu C."/>
            <person name="Sun Q."/>
        </authorList>
    </citation>
    <scope>NUCLEOTIDE SEQUENCE [LARGE SCALE GENOMIC DNA]</scope>
    <source>
        <strain evidence="4 5">NSJ-10</strain>
    </source>
</reference>
<dbReference type="InterPro" id="IPR011854">
    <property type="entry name" value="HypE"/>
</dbReference>
<evidence type="ECO:0000259" key="2">
    <source>
        <dbReference type="Pfam" id="PF00586"/>
    </source>
</evidence>
<evidence type="ECO:0000313" key="5">
    <source>
        <dbReference type="Proteomes" id="UP000615234"/>
    </source>
</evidence>
<dbReference type="PANTHER" id="PTHR30303:SF4">
    <property type="entry name" value="HYDROGENASE EXPRESSION_FORMATION PROTEIN HYPE"/>
    <property type="match status" value="1"/>
</dbReference>
<evidence type="ECO:0000256" key="1">
    <source>
        <dbReference type="ARBA" id="ARBA00006243"/>
    </source>
</evidence>
<comment type="similarity">
    <text evidence="1">Belongs to the HypE family.</text>
</comment>
<accession>A0A8I0AN02</accession>
<dbReference type="CDD" id="cd06061">
    <property type="entry name" value="PurM-like1"/>
    <property type="match status" value="1"/>
</dbReference>
<dbReference type="PANTHER" id="PTHR30303">
    <property type="entry name" value="HYDROGENASE ISOENZYMES FORMATION PROTEIN HYPE"/>
    <property type="match status" value="1"/>
</dbReference>
<dbReference type="GO" id="GO:0051604">
    <property type="term" value="P:protein maturation"/>
    <property type="evidence" value="ECO:0007669"/>
    <property type="project" value="TreeGrafter"/>
</dbReference>
<sequence length="314" mass="34974">MNKEKFRFIQQKRSILRSLNKQEHSDVTQAGIGDDYSRLVLLDSELAVTEGLCLANALGTVTSDVIKQYNKLRLGGYQPFALTDTVMMLENDEKKMKKILRELSDLAKELHVDVVYGDTAISGIFKEPAVTVTMYGRKISQGEKNAKIKPDMDIVMCGQTGILGTLLRVRERKEELLTRYSEEYLRTAEQFDRLLLVKDQGDIAMACGSIYARHISTEGVYGALWELAEAGNVGLRISHDHIPIMQETIEICEFTGDDPYRIDGCGAALFVTADGGLLSDRLYEAGFEAAVIGRTTTGHDRVIIHDGEESFLTP</sequence>
<dbReference type="Gene3D" id="3.30.1330.10">
    <property type="entry name" value="PurM-like, N-terminal domain"/>
    <property type="match status" value="1"/>
</dbReference>
<dbReference type="SUPFAM" id="SSF55326">
    <property type="entry name" value="PurM N-terminal domain-like"/>
    <property type="match status" value="1"/>
</dbReference>
<dbReference type="InterPro" id="IPR016188">
    <property type="entry name" value="PurM-like_N"/>
</dbReference>
<dbReference type="InterPro" id="IPR036921">
    <property type="entry name" value="PurM-like_N_sf"/>
</dbReference>
<protein>
    <submittedName>
        <fullName evidence="4">Hydrogenase maturation factor</fullName>
    </submittedName>
</protein>
<feature type="domain" description="PurM-like C-terminal" evidence="3">
    <location>
        <begin position="211"/>
        <end position="302"/>
    </location>
</feature>